<feature type="DNA-binding region" description="OmpR/PhoB-type" evidence="2">
    <location>
        <begin position="5"/>
        <end position="104"/>
    </location>
</feature>
<dbReference type="Gene3D" id="3.40.50.10070">
    <property type="entry name" value="TolB, N-terminal domain"/>
    <property type="match status" value="1"/>
</dbReference>
<dbReference type="Pfam" id="PF17680">
    <property type="entry name" value="FlgO"/>
    <property type="match status" value="1"/>
</dbReference>
<feature type="domain" description="OmpR/PhoB-type" evidence="4">
    <location>
        <begin position="5"/>
        <end position="104"/>
    </location>
</feature>
<dbReference type="InterPro" id="IPR001867">
    <property type="entry name" value="OmpR/PhoB-type_DNA-bd"/>
</dbReference>
<organism evidence="5 6">
    <name type="scientific">Marisediminitalea aggregata</name>
    <dbReference type="NCBI Taxonomy" id="634436"/>
    <lineage>
        <taxon>Bacteria</taxon>
        <taxon>Pseudomonadati</taxon>
        <taxon>Pseudomonadota</taxon>
        <taxon>Gammaproteobacteria</taxon>
        <taxon>Alteromonadales</taxon>
        <taxon>Alteromonadaceae</taxon>
        <taxon>Marisediminitalea</taxon>
    </lineage>
</organism>
<dbReference type="STRING" id="634436.SAMN05216361_0322"/>
<dbReference type="Proteomes" id="UP000184520">
    <property type="component" value="Unassembled WGS sequence"/>
</dbReference>
<keyword evidence="6" id="KW-1185">Reference proteome</keyword>
<dbReference type="InterPro" id="IPR041215">
    <property type="entry name" value="FlgO_dom"/>
</dbReference>
<dbReference type="PROSITE" id="PS51755">
    <property type="entry name" value="OMPR_PHOB"/>
    <property type="match status" value="1"/>
</dbReference>
<evidence type="ECO:0000256" key="2">
    <source>
        <dbReference type="PROSITE-ProRule" id="PRU01091"/>
    </source>
</evidence>
<dbReference type="EMBL" id="FQWD01000001">
    <property type="protein sequence ID" value="SHF76380.1"/>
    <property type="molecule type" value="Genomic_DNA"/>
</dbReference>
<evidence type="ECO:0000259" key="4">
    <source>
        <dbReference type="PROSITE" id="PS51755"/>
    </source>
</evidence>
<dbReference type="InterPro" id="IPR016032">
    <property type="entry name" value="Sig_transdc_resp-reg_C-effctor"/>
</dbReference>
<dbReference type="Pfam" id="PF00486">
    <property type="entry name" value="Trans_reg_C"/>
    <property type="match status" value="1"/>
</dbReference>
<keyword evidence="3" id="KW-0472">Membrane</keyword>
<dbReference type="AlphaFoldDB" id="A0A1M5EB28"/>
<dbReference type="GO" id="GO:0003677">
    <property type="term" value="F:DNA binding"/>
    <property type="evidence" value="ECO:0007669"/>
    <property type="project" value="UniProtKB-UniRule"/>
</dbReference>
<accession>A0A1M5EB28</accession>
<protein>
    <submittedName>
        <fullName evidence="5">TolB amino-terminal domain-containing protein</fullName>
    </submittedName>
</protein>
<evidence type="ECO:0000256" key="1">
    <source>
        <dbReference type="ARBA" id="ARBA00023125"/>
    </source>
</evidence>
<dbReference type="GO" id="GO:0000160">
    <property type="term" value="P:phosphorelay signal transduction system"/>
    <property type="evidence" value="ECO:0007669"/>
    <property type="project" value="InterPro"/>
</dbReference>
<evidence type="ECO:0000256" key="3">
    <source>
        <dbReference type="SAM" id="Phobius"/>
    </source>
</evidence>
<name>A0A1M5EB28_9ALTE</name>
<dbReference type="SUPFAM" id="SSF46894">
    <property type="entry name" value="C-terminal effector domain of the bipartite response regulators"/>
    <property type="match status" value="1"/>
</dbReference>
<keyword evidence="3" id="KW-0812">Transmembrane</keyword>
<evidence type="ECO:0000313" key="6">
    <source>
        <dbReference type="Proteomes" id="UP000184520"/>
    </source>
</evidence>
<dbReference type="RefSeq" id="WP_084526082.1">
    <property type="nucleotide sequence ID" value="NZ_FQWD01000001.1"/>
</dbReference>
<dbReference type="SMART" id="SM00862">
    <property type="entry name" value="Trans_reg_C"/>
    <property type="match status" value="1"/>
</dbReference>
<evidence type="ECO:0000313" key="5">
    <source>
        <dbReference type="EMBL" id="SHF76380.1"/>
    </source>
</evidence>
<keyword evidence="3" id="KW-1133">Transmembrane helix</keyword>
<dbReference type="OrthoDB" id="7052061at2"/>
<dbReference type="Gene3D" id="1.10.10.10">
    <property type="entry name" value="Winged helix-like DNA-binding domain superfamily/Winged helix DNA-binding domain"/>
    <property type="match status" value="1"/>
</dbReference>
<sequence>MDDSKQALQLGSLSICPLSNTVSSRDKTVKVTPKVMSVVVSLIDAQGEVLTREYLLDKLWPNRVGADESLTRAISDVRKCLKSLSSDAAEAVVTIPKCGYQIDSTRLEAAFPTDKPVAPNHRNRHFAILSLLAGVVLIALVALFFMADKPQPRPSIAVLPFVDISPAPDSQFLGAGIAEDVLNNLTRIEEILVVSRTSSFAFNTEQNATQDIAEKLNVDYVLEGTIRRDHSRVRVSAKLIDTSNGRSVWANRFEREYQDLFALQDDLSEAITHALKINLLSSDRGKRVGMTSYPRAYELFLDGRALTYQRNSSSLQQAEALLSQATLLDPEFHMANAQRFIVFELAKTYGGFSAKRINEQQAHLYFELQAAPDFPLKKLVNAQYARDNHQPELSKQQIREAYIEAPHDPYIQNFAINYLLPDRSISDYLHERIALLRRNPLDTVNMLNLAETAYMAGEKTLSLDTLNQITRVEPEGLMNLIGTVTKHYSFNHDPHKALEAALQYKGPPSVIAEDFIVKLLLVTGRVEDALAHLQQHVAEQTAPSPQMKNQLMFLYHKKRQGVLSPRVLSLLAELPLSRNVVAEINMMLDIQYGDASSFEQFYGVNGEVDVFRFKQLMNIPNDTVLMYAAIKKQQGYPEYARSLTDYPAIEELKCDDKALRYPNIMCVLVSYLRESGDETEAFREFQRSLKVLHVRHIGMEMFIRTSPIYYGVNQHPQFNTVATDFLNNTFEQWGGGVATVRKDDLAL</sequence>
<dbReference type="InterPro" id="IPR036388">
    <property type="entry name" value="WH-like_DNA-bd_sf"/>
</dbReference>
<keyword evidence="1 2" id="KW-0238">DNA-binding</keyword>
<gene>
    <name evidence="5" type="ORF">SAMN05216361_0322</name>
</gene>
<proteinExistence type="predicted"/>
<reference evidence="6" key="1">
    <citation type="submission" date="2016-11" db="EMBL/GenBank/DDBJ databases">
        <authorList>
            <person name="Varghese N."/>
            <person name="Submissions S."/>
        </authorList>
    </citation>
    <scope>NUCLEOTIDE SEQUENCE [LARGE SCALE GENOMIC DNA]</scope>
    <source>
        <strain evidence="6">CGMCC 1.8995</strain>
    </source>
</reference>
<dbReference type="GO" id="GO:0006355">
    <property type="term" value="P:regulation of DNA-templated transcription"/>
    <property type="evidence" value="ECO:0007669"/>
    <property type="project" value="InterPro"/>
</dbReference>
<feature type="transmembrane region" description="Helical" evidence="3">
    <location>
        <begin position="126"/>
        <end position="147"/>
    </location>
</feature>